<evidence type="ECO:0000313" key="1">
    <source>
        <dbReference type="EMBL" id="KAH3841485.1"/>
    </source>
</evidence>
<name>A0A9D4QTB5_DREPO</name>
<dbReference type="EMBL" id="JAIWYP010000004">
    <property type="protein sequence ID" value="KAH3841485.1"/>
    <property type="molecule type" value="Genomic_DNA"/>
</dbReference>
<reference evidence="1" key="2">
    <citation type="submission" date="2020-11" db="EMBL/GenBank/DDBJ databases">
        <authorList>
            <person name="McCartney M.A."/>
            <person name="Auch B."/>
            <person name="Kono T."/>
            <person name="Mallez S."/>
            <person name="Becker A."/>
            <person name="Gohl D.M."/>
            <person name="Silverstein K.A.T."/>
            <person name="Koren S."/>
            <person name="Bechman K.B."/>
            <person name="Herman A."/>
            <person name="Abrahante J.E."/>
            <person name="Garbe J."/>
        </authorList>
    </citation>
    <scope>NUCLEOTIDE SEQUENCE</scope>
    <source>
        <strain evidence="1">Duluth1</strain>
        <tissue evidence="1">Whole animal</tissue>
    </source>
</reference>
<gene>
    <name evidence="1" type="ORF">DPMN_114949</name>
</gene>
<dbReference type="Proteomes" id="UP000828390">
    <property type="component" value="Unassembled WGS sequence"/>
</dbReference>
<protein>
    <submittedName>
        <fullName evidence="1">Uncharacterized protein</fullName>
    </submittedName>
</protein>
<reference evidence="1" key="1">
    <citation type="journal article" date="2019" name="bioRxiv">
        <title>The Genome of the Zebra Mussel, Dreissena polymorpha: A Resource for Invasive Species Research.</title>
        <authorList>
            <person name="McCartney M.A."/>
            <person name="Auch B."/>
            <person name="Kono T."/>
            <person name="Mallez S."/>
            <person name="Zhang Y."/>
            <person name="Obille A."/>
            <person name="Becker A."/>
            <person name="Abrahante J.E."/>
            <person name="Garbe J."/>
            <person name="Badalamenti J.P."/>
            <person name="Herman A."/>
            <person name="Mangelson H."/>
            <person name="Liachko I."/>
            <person name="Sullivan S."/>
            <person name="Sone E.D."/>
            <person name="Koren S."/>
            <person name="Silverstein K.A.T."/>
            <person name="Beckman K.B."/>
            <person name="Gohl D.M."/>
        </authorList>
    </citation>
    <scope>NUCLEOTIDE SEQUENCE</scope>
    <source>
        <strain evidence="1">Duluth1</strain>
        <tissue evidence="1">Whole animal</tissue>
    </source>
</reference>
<dbReference type="Gene3D" id="3.30.70.1470">
    <property type="entry name" value="Caspase-like"/>
    <property type="match status" value="1"/>
</dbReference>
<comment type="caution">
    <text evidence="1">The sequence shown here is derived from an EMBL/GenBank/DDBJ whole genome shotgun (WGS) entry which is preliminary data.</text>
</comment>
<proteinExistence type="predicted"/>
<dbReference type="AlphaFoldDB" id="A0A9D4QTB5"/>
<evidence type="ECO:0000313" key="2">
    <source>
        <dbReference type="Proteomes" id="UP000828390"/>
    </source>
</evidence>
<sequence length="87" mass="10254">MSKRLPCHVRSSTTQVALRGKTSGSWMLHYMHKERNFLKQNDGNVLKYLTTVLRKMADHRSTYGDQKVKLCGTIYHRLTHQVFMKKM</sequence>
<accession>A0A9D4QTB5</accession>
<keyword evidence="2" id="KW-1185">Reference proteome</keyword>
<organism evidence="1 2">
    <name type="scientific">Dreissena polymorpha</name>
    <name type="common">Zebra mussel</name>
    <name type="synonym">Mytilus polymorpha</name>
    <dbReference type="NCBI Taxonomy" id="45954"/>
    <lineage>
        <taxon>Eukaryota</taxon>
        <taxon>Metazoa</taxon>
        <taxon>Spiralia</taxon>
        <taxon>Lophotrochozoa</taxon>
        <taxon>Mollusca</taxon>
        <taxon>Bivalvia</taxon>
        <taxon>Autobranchia</taxon>
        <taxon>Heteroconchia</taxon>
        <taxon>Euheterodonta</taxon>
        <taxon>Imparidentia</taxon>
        <taxon>Neoheterodontei</taxon>
        <taxon>Myida</taxon>
        <taxon>Dreissenoidea</taxon>
        <taxon>Dreissenidae</taxon>
        <taxon>Dreissena</taxon>
    </lineage>
</organism>